<accession>A0A1I3PST8</accession>
<evidence type="ECO:0000256" key="1">
    <source>
        <dbReference type="SAM" id="SignalP"/>
    </source>
</evidence>
<name>A0A1I3PST8_9BACT</name>
<sequence length="264" mass="29782">MHIRTLFPKCFLVCSILLWGFANPALPAHAQPSGRELAQLVHDRYVGDDSVSRQTMELAPASGQKRVRQLNISVLEKNGARSTLLRFISPADIQGTGFLAVEDGQGGTAQFLYLPALNRTRRIVAGQKGRSFVNTDFTYEDMERRPVDDSDHVIAGDESLNNVQCWIMESRPKAGTDSQYSMVRTWVAQDMLLPLRVDFFTGGDNPTKRYLVLQLENIQDIWTETKVVMEDLHSGHKTIMETQGIQYNTGISDSTFTQQSLERW</sequence>
<evidence type="ECO:0000313" key="3">
    <source>
        <dbReference type="EMBL" id="SFJ24485.1"/>
    </source>
</evidence>
<feature type="signal peptide" evidence="1">
    <location>
        <begin position="1"/>
        <end position="30"/>
    </location>
</feature>
<gene>
    <name evidence="3" type="ORF">SAMN04488082_102101</name>
</gene>
<dbReference type="OrthoDB" id="9803781at2"/>
<proteinExistence type="predicted"/>
<reference evidence="4" key="1">
    <citation type="submission" date="2016-10" db="EMBL/GenBank/DDBJ databases">
        <authorList>
            <person name="Varghese N."/>
            <person name="Submissions S."/>
        </authorList>
    </citation>
    <scope>NUCLEOTIDE SEQUENCE [LARGE SCALE GENOMIC DNA]</scope>
    <source>
        <strain evidence="4">DSM 5918</strain>
    </source>
</reference>
<feature type="chain" id="PRO_5011773399" description="Uncharacterized protein TP-0789 domain-containing protein" evidence="1">
    <location>
        <begin position="31"/>
        <end position="264"/>
    </location>
</feature>
<dbReference type="AlphaFoldDB" id="A0A1I3PST8"/>
<dbReference type="InterPro" id="IPR033399">
    <property type="entry name" value="TP_0789-like"/>
</dbReference>
<feature type="domain" description="Uncharacterized protein TP-0789" evidence="2">
    <location>
        <begin position="81"/>
        <end position="263"/>
    </location>
</feature>
<evidence type="ECO:0000313" key="4">
    <source>
        <dbReference type="Proteomes" id="UP000198635"/>
    </source>
</evidence>
<dbReference type="EMBL" id="FORX01000002">
    <property type="protein sequence ID" value="SFJ24485.1"/>
    <property type="molecule type" value="Genomic_DNA"/>
</dbReference>
<dbReference type="STRING" id="52560.SAMN04488082_102101"/>
<dbReference type="Gene3D" id="2.50.20.10">
    <property type="entry name" value="Lipoprotein localisation LolA/LolB/LppX"/>
    <property type="match status" value="1"/>
</dbReference>
<dbReference type="RefSeq" id="WP_143075515.1">
    <property type="nucleotide sequence ID" value="NZ_FORX01000002.1"/>
</dbReference>
<organism evidence="3 4">
    <name type="scientific">Desulfomicrobium apsheronum</name>
    <dbReference type="NCBI Taxonomy" id="52560"/>
    <lineage>
        <taxon>Bacteria</taxon>
        <taxon>Pseudomonadati</taxon>
        <taxon>Thermodesulfobacteriota</taxon>
        <taxon>Desulfovibrionia</taxon>
        <taxon>Desulfovibrionales</taxon>
        <taxon>Desulfomicrobiaceae</taxon>
        <taxon>Desulfomicrobium</taxon>
    </lineage>
</organism>
<keyword evidence="4" id="KW-1185">Reference proteome</keyword>
<keyword evidence="1" id="KW-0732">Signal</keyword>
<protein>
    <recommendedName>
        <fullName evidence="2">Uncharacterized protein TP-0789 domain-containing protein</fullName>
    </recommendedName>
</protein>
<dbReference type="CDD" id="cd16329">
    <property type="entry name" value="LolA_like"/>
    <property type="match status" value="1"/>
</dbReference>
<evidence type="ECO:0000259" key="2">
    <source>
        <dbReference type="Pfam" id="PF17131"/>
    </source>
</evidence>
<dbReference type="Proteomes" id="UP000198635">
    <property type="component" value="Unassembled WGS sequence"/>
</dbReference>
<dbReference type="Pfam" id="PF17131">
    <property type="entry name" value="LolA_like"/>
    <property type="match status" value="1"/>
</dbReference>